<dbReference type="Proteomes" id="UP000586254">
    <property type="component" value="Unassembled WGS sequence"/>
</dbReference>
<dbReference type="RefSeq" id="WP_180492933.1">
    <property type="nucleotide sequence ID" value="NZ_JACCKS010000003.1"/>
</dbReference>
<keyword evidence="2" id="KW-0288">FMN</keyword>
<sequence>MNKKVVVICSSPRRNGNSETLADMFIKGAQEAGHVAEKVRLSDYEIGYCKACYYCREHLACCQKDDANQLMEKLLSADVLVFATPIYFFEMSGQLKVFLDRTMPAYFSEYHFRDVYLLATSLEKAQSSMEGAIKGLQGWIECFEGSRLAGVVYGTGAGLPGTVRETEAVKEAYELGRNV</sequence>
<dbReference type="InterPro" id="IPR029039">
    <property type="entry name" value="Flavoprotein-like_sf"/>
</dbReference>
<dbReference type="EMBL" id="JACCKS010000003">
    <property type="protein sequence ID" value="NZA37194.1"/>
    <property type="molecule type" value="Genomic_DNA"/>
</dbReference>
<dbReference type="Gene3D" id="3.40.50.360">
    <property type="match status" value="1"/>
</dbReference>
<organism evidence="4 5">
    <name type="scientific">Eubacterium callanderi</name>
    <dbReference type="NCBI Taxonomy" id="53442"/>
    <lineage>
        <taxon>Bacteria</taxon>
        <taxon>Bacillati</taxon>
        <taxon>Bacillota</taxon>
        <taxon>Clostridia</taxon>
        <taxon>Eubacteriales</taxon>
        <taxon>Eubacteriaceae</taxon>
        <taxon>Eubacterium</taxon>
    </lineage>
</organism>
<comment type="caution">
    <text evidence="4">The sequence shown here is derived from an EMBL/GenBank/DDBJ whole genome shotgun (WGS) entry which is preliminary data.</text>
</comment>
<dbReference type="InterPro" id="IPR005025">
    <property type="entry name" value="FMN_Rdtase-like_dom"/>
</dbReference>
<dbReference type="GO" id="GO:0016491">
    <property type="term" value="F:oxidoreductase activity"/>
    <property type="evidence" value="ECO:0007669"/>
    <property type="project" value="InterPro"/>
</dbReference>
<evidence type="ECO:0000313" key="5">
    <source>
        <dbReference type="Proteomes" id="UP000586254"/>
    </source>
</evidence>
<evidence type="ECO:0000256" key="2">
    <source>
        <dbReference type="ARBA" id="ARBA00022643"/>
    </source>
</evidence>
<dbReference type="PANTHER" id="PTHR43278:SF4">
    <property type="entry name" value="NAD(P)H-DEPENDENT FMN-CONTAINING OXIDOREDUCTASE YWQN-RELATED"/>
    <property type="match status" value="1"/>
</dbReference>
<dbReference type="InterPro" id="IPR051796">
    <property type="entry name" value="ISF_SsuE-like"/>
</dbReference>
<dbReference type="SUPFAM" id="SSF52218">
    <property type="entry name" value="Flavoproteins"/>
    <property type="match status" value="1"/>
</dbReference>
<gene>
    <name evidence="4" type="ORF">H0N91_03315</name>
</gene>
<proteinExistence type="predicted"/>
<keyword evidence="1" id="KW-0285">Flavoprotein</keyword>
<reference evidence="4 5" key="1">
    <citation type="submission" date="2020-07" db="EMBL/GenBank/DDBJ databases">
        <title>Organ Donor 1.</title>
        <authorList>
            <person name="Marsh A.J."/>
            <person name="Azcarate-Peril M.A."/>
        </authorList>
    </citation>
    <scope>NUCLEOTIDE SEQUENCE [LARGE SCALE GENOMIC DNA]</scope>
    <source>
        <strain evidence="4 5">AMC0717</strain>
    </source>
</reference>
<dbReference type="AlphaFoldDB" id="A0A853JKR1"/>
<evidence type="ECO:0000313" key="4">
    <source>
        <dbReference type="EMBL" id="NZA37194.1"/>
    </source>
</evidence>
<evidence type="ECO:0000256" key="1">
    <source>
        <dbReference type="ARBA" id="ARBA00022630"/>
    </source>
</evidence>
<accession>A0A853JKR1</accession>
<dbReference type="Pfam" id="PF03358">
    <property type="entry name" value="FMN_red"/>
    <property type="match status" value="1"/>
</dbReference>
<protein>
    <submittedName>
        <fullName evidence="4">Flavodoxin family protein</fullName>
    </submittedName>
</protein>
<feature type="domain" description="NADPH-dependent FMN reductase-like" evidence="3">
    <location>
        <begin position="4"/>
        <end position="122"/>
    </location>
</feature>
<dbReference type="PANTHER" id="PTHR43278">
    <property type="entry name" value="NAD(P)H-DEPENDENT FMN-CONTAINING OXIDOREDUCTASE YWQN-RELATED"/>
    <property type="match status" value="1"/>
</dbReference>
<name>A0A853JKR1_9FIRM</name>
<evidence type="ECO:0000259" key="3">
    <source>
        <dbReference type="Pfam" id="PF03358"/>
    </source>
</evidence>